<evidence type="ECO:0000313" key="5">
    <source>
        <dbReference type="Proteomes" id="UP000266196"/>
    </source>
</evidence>
<dbReference type="PANTHER" id="PTHR12126">
    <property type="entry name" value="NADH-UBIQUINONE OXIDOREDUCTASE 39 KDA SUBUNIT-RELATED"/>
    <property type="match status" value="1"/>
</dbReference>
<evidence type="ECO:0000259" key="1">
    <source>
        <dbReference type="Pfam" id="PF13460"/>
    </source>
</evidence>
<dbReference type="GO" id="GO:0005739">
    <property type="term" value="C:mitochondrion"/>
    <property type="evidence" value="ECO:0007669"/>
    <property type="project" value="TreeGrafter"/>
</dbReference>
<evidence type="ECO:0000313" key="6">
    <source>
        <dbReference type="Proteomes" id="UP000266239"/>
    </source>
</evidence>
<dbReference type="EMBL" id="QUTA01001772">
    <property type="protein sequence ID" value="RHY30532.1"/>
    <property type="molecule type" value="Genomic_DNA"/>
</dbReference>
<dbReference type="InterPro" id="IPR051207">
    <property type="entry name" value="ComplexI_NDUFA9_subunit"/>
</dbReference>
<dbReference type="VEuPathDB" id="FungiDB:H257_08418"/>
<reference evidence="5 6" key="2">
    <citation type="submission" date="2018-08" db="EMBL/GenBank/DDBJ databases">
        <title>Aphanomyces genome sequencing and annotation.</title>
        <authorList>
            <person name="Minardi D."/>
            <person name="Oidtmann B."/>
            <person name="Van Der Giezen M."/>
            <person name="Studholme D.J."/>
        </authorList>
    </citation>
    <scope>NUCLEOTIDE SEQUENCE [LARGE SCALE GENOMIC DNA]</scope>
    <source>
        <strain evidence="3 5">197901</strain>
        <strain evidence="2 6">Yx</strain>
    </source>
</reference>
<dbReference type="Proteomes" id="UP000266196">
    <property type="component" value="Unassembled WGS sequence"/>
</dbReference>
<evidence type="ECO:0000313" key="4">
    <source>
        <dbReference type="EMBL" id="RLO06113.1"/>
    </source>
</evidence>
<feature type="domain" description="NAD(P)-binding" evidence="1">
    <location>
        <begin position="19"/>
        <end position="113"/>
    </location>
</feature>
<evidence type="ECO:0000313" key="7">
    <source>
        <dbReference type="Proteomes" id="UP000275652"/>
    </source>
</evidence>
<dbReference type="EMBL" id="QUTI01025661">
    <property type="protein sequence ID" value="RLO06113.1"/>
    <property type="molecule type" value="Genomic_DNA"/>
</dbReference>
<dbReference type="InterPro" id="IPR016040">
    <property type="entry name" value="NAD(P)-bd_dom"/>
</dbReference>
<name>A0A397EJP9_APHAT</name>
<dbReference type="Gene3D" id="3.40.50.720">
    <property type="entry name" value="NAD(P)-binding Rossmann-like Domain"/>
    <property type="match status" value="1"/>
</dbReference>
<reference evidence="4 7" key="1">
    <citation type="journal article" date="2018" name="J. Invertebr. Pathol.">
        <title>New genotyping method for the causative agent of crayfish plague (Aphanomyces astaci) based on whole genome data.</title>
        <authorList>
            <person name="Minardi D."/>
            <person name="Studholme D.J."/>
            <person name="van der Giezen M."/>
            <person name="Pretto T."/>
            <person name="Oidtmann B."/>
        </authorList>
    </citation>
    <scope>NUCLEOTIDE SEQUENCE [LARGE SCALE GENOMIC DNA]</scope>
    <source>
        <strain evidence="4 7">KB13</strain>
    </source>
</reference>
<evidence type="ECO:0000313" key="3">
    <source>
        <dbReference type="EMBL" id="RHY80302.1"/>
    </source>
</evidence>
<gene>
    <name evidence="2" type="ORF">DYB25_010715</name>
    <name evidence="4" type="ORF">DYB28_003194</name>
    <name evidence="3" type="ORF">DYB31_016480</name>
</gene>
<dbReference type="GO" id="GO:0044877">
    <property type="term" value="F:protein-containing complex binding"/>
    <property type="evidence" value="ECO:0007669"/>
    <property type="project" value="TreeGrafter"/>
</dbReference>
<dbReference type="AlphaFoldDB" id="A0A397EJP9"/>
<proteinExistence type="predicted"/>
<comment type="caution">
    <text evidence="3">The sequence shown here is derived from an EMBL/GenBank/DDBJ whole genome shotgun (WGS) entry which is preliminary data.</text>
</comment>
<dbReference type="Proteomes" id="UP000275652">
    <property type="component" value="Unassembled WGS sequence"/>
</dbReference>
<dbReference type="Pfam" id="PF13460">
    <property type="entry name" value="NAD_binding_10"/>
    <property type="match status" value="1"/>
</dbReference>
<organism evidence="3 5">
    <name type="scientific">Aphanomyces astaci</name>
    <name type="common">Crayfish plague agent</name>
    <dbReference type="NCBI Taxonomy" id="112090"/>
    <lineage>
        <taxon>Eukaryota</taxon>
        <taxon>Sar</taxon>
        <taxon>Stramenopiles</taxon>
        <taxon>Oomycota</taxon>
        <taxon>Saprolegniomycetes</taxon>
        <taxon>Saprolegniales</taxon>
        <taxon>Verrucalvaceae</taxon>
        <taxon>Aphanomyces</taxon>
    </lineage>
</organism>
<sequence length="200" mass="20924">MSGRRVVHDVSQHLLLVVGGTGYVGSNILQRAVQKGITVRSLNRGGRPAWDNTPWLDKVEWFQGDVFSKEDLQKAVAGTTGVISTVGAFGSNEHMQRLCGDATIEAVRAAKEAVHVNNTDLFLPLQLVGAPLSFAARQLGPVSAVLSRVPVLGGELLATCPVGALAKAAVLSAIAPVHCDVLDTANIIALGDSFHETVGA</sequence>
<evidence type="ECO:0000313" key="2">
    <source>
        <dbReference type="EMBL" id="RHY30532.1"/>
    </source>
</evidence>
<dbReference type="Proteomes" id="UP000266239">
    <property type="component" value="Unassembled WGS sequence"/>
</dbReference>
<accession>A0A397EJP9</accession>
<dbReference type="InterPro" id="IPR036291">
    <property type="entry name" value="NAD(P)-bd_dom_sf"/>
</dbReference>
<dbReference type="SUPFAM" id="SSF51735">
    <property type="entry name" value="NAD(P)-binding Rossmann-fold domains"/>
    <property type="match status" value="1"/>
</dbReference>
<dbReference type="PANTHER" id="PTHR12126:SF16">
    <property type="entry name" value="MIOREX COMPLEX COMPONENT 2"/>
    <property type="match status" value="1"/>
</dbReference>
<dbReference type="EMBL" id="QUTE01023470">
    <property type="protein sequence ID" value="RHY80302.1"/>
    <property type="molecule type" value="Genomic_DNA"/>
</dbReference>
<protein>
    <recommendedName>
        <fullName evidence="1">NAD(P)-binding domain-containing protein</fullName>
    </recommendedName>
</protein>